<proteinExistence type="predicted"/>
<evidence type="ECO:0000313" key="2">
    <source>
        <dbReference type="EMBL" id="GAX77454.1"/>
    </source>
</evidence>
<dbReference type="EMBL" id="BEGY01000025">
    <property type="protein sequence ID" value="GAX77454.1"/>
    <property type="molecule type" value="Genomic_DNA"/>
</dbReference>
<feature type="region of interest" description="Disordered" evidence="1">
    <location>
        <begin position="555"/>
        <end position="609"/>
    </location>
</feature>
<reference evidence="2 3" key="1">
    <citation type="submission" date="2017-08" db="EMBL/GenBank/DDBJ databases">
        <title>Acidophilic green algal genome provides insights into adaptation to an acidic environment.</title>
        <authorList>
            <person name="Hirooka S."/>
            <person name="Hirose Y."/>
            <person name="Kanesaki Y."/>
            <person name="Higuchi S."/>
            <person name="Fujiwara T."/>
            <person name="Onuma R."/>
            <person name="Era A."/>
            <person name="Ohbayashi R."/>
            <person name="Uzuka A."/>
            <person name="Nozaki H."/>
            <person name="Yoshikawa H."/>
            <person name="Miyagishima S.Y."/>
        </authorList>
    </citation>
    <scope>NUCLEOTIDE SEQUENCE [LARGE SCALE GENOMIC DNA]</scope>
    <source>
        <strain evidence="2 3">NIES-2499</strain>
    </source>
</reference>
<dbReference type="OrthoDB" id="722566at2759"/>
<comment type="caution">
    <text evidence="2">The sequence shown here is derived from an EMBL/GenBank/DDBJ whole genome shotgun (WGS) entry which is preliminary data.</text>
</comment>
<feature type="region of interest" description="Disordered" evidence="1">
    <location>
        <begin position="400"/>
        <end position="426"/>
    </location>
</feature>
<dbReference type="STRING" id="1157962.A0A250X2Z1"/>
<dbReference type="GO" id="GO:0010343">
    <property type="term" value="P:singlet oxygen-mediated programmed cell death"/>
    <property type="evidence" value="ECO:0007669"/>
    <property type="project" value="InterPro"/>
</dbReference>
<dbReference type="InterPro" id="IPR044680">
    <property type="entry name" value="EX1/2"/>
</dbReference>
<dbReference type="Pfam" id="PF12014">
    <property type="entry name" value="Cyclin_D1_bind"/>
    <property type="match status" value="1"/>
</dbReference>
<feature type="compositionally biased region" description="Low complexity" evidence="1">
    <location>
        <begin position="214"/>
        <end position="226"/>
    </location>
</feature>
<dbReference type="GO" id="GO:0042651">
    <property type="term" value="C:thylakoid membrane"/>
    <property type="evidence" value="ECO:0007669"/>
    <property type="project" value="TreeGrafter"/>
</dbReference>
<dbReference type="PANTHER" id="PTHR33917">
    <property type="entry name" value="PROTEIN EXECUTER 1, CHLOROPLASTIC"/>
    <property type="match status" value="1"/>
</dbReference>
<feature type="region of interest" description="Disordered" evidence="1">
    <location>
        <begin position="626"/>
        <end position="646"/>
    </location>
</feature>
<dbReference type="Proteomes" id="UP000232323">
    <property type="component" value="Unassembled WGS sequence"/>
</dbReference>
<evidence type="ECO:0000256" key="1">
    <source>
        <dbReference type="SAM" id="MobiDB-lite"/>
    </source>
</evidence>
<organism evidence="2 3">
    <name type="scientific">Chlamydomonas eustigma</name>
    <dbReference type="NCBI Taxonomy" id="1157962"/>
    <lineage>
        <taxon>Eukaryota</taxon>
        <taxon>Viridiplantae</taxon>
        <taxon>Chlorophyta</taxon>
        <taxon>core chlorophytes</taxon>
        <taxon>Chlorophyceae</taxon>
        <taxon>CS clade</taxon>
        <taxon>Chlamydomonadales</taxon>
        <taxon>Chlamydomonadaceae</taxon>
        <taxon>Chlamydomonas</taxon>
    </lineage>
</organism>
<feature type="compositionally biased region" description="Low complexity" evidence="1">
    <location>
        <begin position="629"/>
        <end position="646"/>
    </location>
</feature>
<feature type="region of interest" description="Disordered" evidence="1">
    <location>
        <begin position="352"/>
        <end position="374"/>
    </location>
</feature>
<accession>A0A250X2Z1</accession>
<keyword evidence="3" id="KW-1185">Reference proteome</keyword>
<dbReference type="PANTHER" id="PTHR33917:SF3">
    <property type="entry name" value="PROTEIN EXECUTER 1, CHLOROPLASTIC"/>
    <property type="match status" value="1"/>
</dbReference>
<gene>
    <name evidence="2" type="ORF">CEUSTIGMA_g4898.t1</name>
</gene>
<feature type="region of interest" description="Disordered" evidence="1">
    <location>
        <begin position="286"/>
        <end position="305"/>
    </location>
</feature>
<name>A0A250X2Z1_9CHLO</name>
<feature type="compositionally biased region" description="Low complexity" evidence="1">
    <location>
        <begin position="400"/>
        <end position="420"/>
    </location>
</feature>
<evidence type="ECO:0000313" key="3">
    <source>
        <dbReference type="Proteomes" id="UP000232323"/>
    </source>
</evidence>
<protein>
    <submittedName>
        <fullName evidence="2">Uncharacterized protein</fullName>
    </submittedName>
</protein>
<sequence length="881" mass="94197">MPKYSMRVHSNTAISAFKSFKPTLPLIAPTPAFSRLLPSKAKVVRKHVQLRSVNEQGTLSVSSCETSVIFNEVVPVTNEDEASNASKNVPEWPLWLQYFEGCDSATEKKEELLLDLQDAVRQEKYSSAAQLKAAISSLDDEDAVLQARQRLQEALASENYTEAAKLRDSSLVGLQGWWAGQSEDDPVGHIMHITPEYSRWTGRVFRPREIAEMKSTGKSSRRSTTTAPAVGASTFSSQLSKPSPGIPIMEVFLKAKECQGREGSEYEHKAVSLRVPTFDEADEKLKRLGQGSPKRSPRPPGLASGLEASTSLLSVSSLEASSVASVTGQYVRLSVSIHGDGTASIRPIPSATSSALSASPADTAPSTSKASSSSVQSNFSSWEAAEAEQTLRLLRWPGTEKSASTTTTTVTTTANNGTVEGADSSSAQLFKSQESPYTEASLKAVELEDGITIQQPGAPAGDVIDITSQNAMSSLDGEDVSLFTPFSAESAAVVEVDSVIEAEVYEDDRIHVGDGGYEEAEDQDLGFGQMFSELSRVPAHIELLGRDRFVFHIPDDGSSGVKKQQSKPSPSGRAGTSFQSESWKLEPGTQPFPTPTLGNRAASVGEGEKEVTKSFEVVVPLTARRQEVASGSNSSSSGSAAGSRGAAALPDTFPAEVLDLLAEQVAQSVDATKLGRVASRENIAEALMQVVRRVAAGETVTSVDVNLVEEVEAKEEGKKPDVSADVVTSIHYRRISINKNTTDPLTGLYLGSFGPHGAELLSLTRSVVDGEETVLAVKLTGDANVPAGTVSFRARIGRKHKLDGRDVYPDELGITARYKGEGRVAQKGFTQPRWVEGELLVFSSKGSPVTGGAELGFVWAVPGEKRFLILLNRVDLTELGK</sequence>
<feature type="region of interest" description="Disordered" evidence="1">
    <location>
        <begin position="212"/>
        <end position="241"/>
    </location>
</feature>
<dbReference type="AlphaFoldDB" id="A0A250X2Z1"/>
<feature type="compositionally biased region" description="Polar residues" evidence="1">
    <location>
        <begin position="561"/>
        <end position="582"/>
    </location>
</feature>